<dbReference type="Pfam" id="PF13641">
    <property type="entry name" value="Glyco_tranf_2_3"/>
    <property type="match status" value="1"/>
</dbReference>
<feature type="transmembrane region" description="Helical" evidence="7">
    <location>
        <begin position="12"/>
        <end position="37"/>
    </location>
</feature>
<comment type="subcellular location">
    <subcellularLocation>
        <location evidence="1">Membrane</location>
        <topology evidence="1">Multi-pass membrane protein</topology>
    </subcellularLocation>
</comment>
<dbReference type="EMBL" id="MEVD01000013">
    <property type="protein sequence ID" value="OGC53593.1"/>
    <property type="molecule type" value="Genomic_DNA"/>
</dbReference>
<dbReference type="STRING" id="1802620.A3D91_04080"/>
<keyword evidence="4 7" id="KW-0812">Transmembrane</keyword>
<dbReference type="CDD" id="cd06421">
    <property type="entry name" value="CESA_CelA_like"/>
    <property type="match status" value="1"/>
</dbReference>
<keyword evidence="2" id="KW-0328">Glycosyltransferase</keyword>
<feature type="transmembrane region" description="Helical" evidence="7">
    <location>
        <begin position="443"/>
        <end position="462"/>
    </location>
</feature>
<comment type="caution">
    <text evidence="8">The sequence shown here is derived from an EMBL/GenBank/DDBJ whole genome shotgun (WGS) entry which is preliminary data.</text>
</comment>
<protein>
    <recommendedName>
        <fullName evidence="10">Glycosyltransferase 2-like domain-containing protein</fullName>
    </recommendedName>
</protein>
<evidence type="ECO:0000256" key="2">
    <source>
        <dbReference type="ARBA" id="ARBA00022676"/>
    </source>
</evidence>
<sequence length="563" mass="64187">MNREKIKAPHQIISANINVSQIYILFCFFTIVFYFTWWLDFGNAGNPLLFGLLFIGEVYHIWQALGYLYTIWDQRKLKPRALKEFYPVDVFITVCGEPRDVVEKTLKAVLAMDYSDFKLFILNDGKGRDLPNWRDISALAEEYGVKAIVRDNNKGAKAGNINNGLANSSAPFFAVFDADHVPHKDFLKKTMPYFEDPKMAIVQTPQYYQNRGDGFLTQAAWEQQELFFGPICRGKNRLNATFWCGTNAVIRREALLEVGGVPEDNIAEDFLASLFMHEKGWNSVYVSEVLTDGMAPFNLGDYVKQQFRWARGSSEVIFHHNPIFKKGLSFGQKVQYLYSSSYYINGFIVLIDALIPIVVLFTKVLPVKSTTSEFMIYFFPFMFSTIHLLMLSTQNTITFRAIQLSISSFHVFIKACLSSLFRIPARFEVTPKAKETGNFLSFASFHFIYVAVGFIAITYGFLTQGFSPSVITNGSWILFNIAFFFGFIRAAYPWKQSFDNALEKLKTLLGLYKEFNVVERYDYSPVMQYTETSSGGGGESIDRGNILISKSFGSEDNAKLKNN</sequence>
<keyword evidence="6 7" id="KW-0472">Membrane</keyword>
<dbReference type="InterPro" id="IPR050321">
    <property type="entry name" value="Glycosyltr_2/OpgH_subfam"/>
</dbReference>
<dbReference type="SUPFAM" id="SSF53448">
    <property type="entry name" value="Nucleotide-diphospho-sugar transferases"/>
    <property type="match status" value="1"/>
</dbReference>
<organism evidence="8 9">
    <name type="scientific">candidate division WWE3 bacterium RIFCSPHIGHO2_02_FULL_38_14</name>
    <dbReference type="NCBI Taxonomy" id="1802620"/>
    <lineage>
        <taxon>Bacteria</taxon>
        <taxon>Katanobacteria</taxon>
    </lineage>
</organism>
<keyword evidence="3" id="KW-0808">Transferase</keyword>
<accession>A0A1F4VAB7</accession>
<evidence type="ECO:0000313" key="9">
    <source>
        <dbReference type="Proteomes" id="UP000178127"/>
    </source>
</evidence>
<reference evidence="8 9" key="1">
    <citation type="journal article" date="2016" name="Nat. Commun.">
        <title>Thousands of microbial genomes shed light on interconnected biogeochemical processes in an aquifer system.</title>
        <authorList>
            <person name="Anantharaman K."/>
            <person name="Brown C.T."/>
            <person name="Hug L.A."/>
            <person name="Sharon I."/>
            <person name="Castelle C.J."/>
            <person name="Probst A.J."/>
            <person name="Thomas B.C."/>
            <person name="Singh A."/>
            <person name="Wilkins M.J."/>
            <person name="Karaoz U."/>
            <person name="Brodie E.L."/>
            <person name="Williams K.H."/>
            <person name="Hubbard S.S."/>
            <person name="Banfield J.F."/>
        </authorList>
    </citation>
    <scope>NUCLEOTIDE SEQUENCE [LARGE SCALE GENOMIC DNA]</scope>
</reference>
<evidence type="ECO:0000256" key="3">
    <source>
        <dbReference type="ARBA" id="ARBA00022679"/>
    </source>
</evidence>
<proteinExistence type="predicted"/>
<feature type="transmembrane region" description="Helical" evidence="7">
    <location>
        <begin position="49"/>
        <end position="72"/>
    </location>
</feature>
<feature type="transmembrane region" description="Helical" evidence="7">
    <location>
        <begin position="374"/>
        <end position="392"/>
    </location>
</feature>
<dbReference type="PANTHER" id="PTHR43867:SF2">
    <property type="entry name" value="CELLULOSE SYNTHASE CATALYTIC SUBUNIT A [UDP-FORMING]"/>
    <property type="match status" value="1"/>
</dbReference>
<evidence type="ECO:0000256" key="5">
    <source>
        <dbReference type="ARBA" id="ARBA00022989"/>
    </source>
</evidence>
<feature type="transmembrane region" description="Helical" evidence="7">
    <location>
        <begin position="342"/>
        <end position="362"/>
    </location>
</feature>
<dbReference type="GO" id="GO:0016758">
    <property type="term" value="F:hexosyltransferase activity"/>
    <property type="evidence" value="ECO:0007669"/>
    <property type="project" value="TreeGrafter"/>
</dbReference>
<evidence type="ECO:0000256" key="4">
    <source>
        <dbReference type="ARBA" id="ARBA00022692"/>
    </source>
</evidence>
<dbReference type="GO" id="GO:0005886">
    <property type="term" value="C:plasma membrane"/>
    <property type="evidence" value="ECO:0007669"/>
    <property type="project" value="TreeGrafter"/>
</dbReference>
<dbReference type="PANTHER" id="PTHR43867">
    <property type="entry name" value="CELLULOSE SYNTHASE CATALYTIC SUBUNIT A [UDP-FORMING]"/>
    <property type="match status" value="1"/>
</dbReference>
<gene>
    <name evidence="8" type="ORF">A3D91_04080</name>
</gene>
<dbReference type="Gene3D" id="3.90.550.10">
    <property type="entry name" value="Spore Coat Polysaccharide Biosynthesis Protein SpsA, Chain A"/>
    <property type="match status" value="1"/>
</dbReference>
<evidence type="ECO:0000256" key="7">
    <source>
        <dbReference type="SAM" id="Phobius"/>
    </source>
</evidence>
<dbReference type="InterPro" id="IPR029044">
    <property type="entry name" value="Nucleotide-diphossugar_trans"/>
</dbReference>
<name>A0A1F4VAB7_UNCKA</name>
<dbReference type="Proteomes" id="UP000178127">
    <property type="component" value="Unassembled WGS sequence"/>
</dbReference>
<evidence type="ECO:0008006" key="10">
    <source>
        <dbReference type="Google" id="ProtNLM"/>
    </source>
</evidence>
<dbReference type="AlphaFoldDB" id="A0A1F4VAB7"/>
<feature type="transmembrane region" description="Helical" evidence="7">
    <location>
        <begin position="474"/>
        <end position="494"/>
    </location>
</feature>
<evidence type="ECO:0000256" key="1">
    <source>
        <dbReference type="ARBA" id="ARBA00004141"/>
    </source>
</evidence>
<evidence type="ECO:0000313" key="8">
    <source>
        <dbReference type="EMBL" id="OGC53593.1"/>
    </source>
</evidence>
<evidence type="ECO:0000256" key="6">
    <source>
        <dbReference type="ARBA" id="ARBA00023136"/>
    </source>
</evidence>
<keyword evidence="5 7" id="KW-1133">Transmembrane helix</keyword>